<keyword evidence="4 6" id="KW-1133">Transmembrane helix</keyword>
<dbReference type="FunFam" id="3.30.479.30:FF:000004">
    <property type="entry name" value="Putative membrane protease family, stomatin"/>
    <property type="match status" value="1"/>
</dbReference>
<dbReference type="GO" id="GO:0005886">
    <property type="term" value="C:plasma membrane"/>
    <property type="evidence" value="ECO:0007669"/>
    <property type="project" value="UniProtKB-ARBA"/>
</dbReference>
<evidence type="ECO:0000256" key="2">
    <source>
        <dbReference type="ARBA" id="ARBA00008164"/>
    </source>
</evidence>
<comment type="similarity">
    <text evidence="2">Belongs to the band 7/mec-2 family.</text>
</comment>
<dbReference type="PANTHER" id="PTHR43327">
    <property type="entry name" value="STOMATIN-LIKE PROTEIN 2, MITOCHONDRIAL"/>
    <property type="match status" value="1"/>
</dbReference>
<evidence type="ECO:0000256" key="3">
    <source>
        <dbReference type="ARBA" id="ARBA00022692"/>
    </source>
</evidence>
<feature type="transmembrane region" description="Helical" evidence="6">
    <location>
        <begin position="6"/>
        <end position="30"/>
    </location>
</feature>
<sequence>MSIGSVVLFFLILALILLVVLIVVTNIVIVPQSTVYVIERLGVYSATWEAGLHIKIPFIERVAKKVSLKEQVGDFPPQPVITRDNVTIQIDTVVFFQVMDAKLYTYGVNQPIAALESLCATTLRNIIGEMELDHTLSSRDVINSKITAILDEATDKWGIKVNRVEVKNIMPPAEIQDAMEKQMKAEREKRAVILKAEGEKQAAITAAEGEKEAAILRADAIKQQRILEAEGEAQAILAVQQAEADAIRLLNESNPDGKVIALRSLDALAKVANGKATKIIIPSELQNLGAVVPSIAELLTDPKPTE</sequence>
<evidence type="ECO:0000313" key="8">
    <source>
        <dbReference type="EMBL" id="HIW09450.1"/>
    </source>
</evidence>
<dbReference type="AlphaFoldDB" id="A0A9D1QC38"/>
<dbReference type="CDD" id="cd08829">
    <property type="entry name" value="SPFH_paraslipin"/>
    <property type="match status" value="1"/>
</dbReference>
<comment type="caution">
    <text evidence="8">The sequence shown here is derived from an EMBL/GenBank/DDBJ whole genome shotgun (WGS) entry which is preliminary data.</text>
</comment>
<evidence type="ECO:0000256" key="1">
    <source>
        <dbReference type="ARBA" id="ARBA00004167"/>
    </source>
</evidence>
<comment type="subcellular location">
    <subcellularLocation>
        <location evidence="1">Membrane</location>
        <topology evidence="1">Single-pass membrane protein</topology>
    </subcellularLocation>
</comment>
<dbReference type="PROSITE" id="PS01270">
    <property type="entry name" value="BAND_7"/>
    <property type="match status" value="1"/>
</dbReference>
<dbReference type="InterPro" id="IPR018080">
    <property type="entry name" value="Band_7/stomatin-like_CS"/>
</dbReference>
<dbReference type="PANTHER" id="PTHR43327:SF10">
    <property type="entry name" value="STOMATIN-LIKE PROTEIN 2, MITOCHONDRIAL"/>
    <property type="match status" value="1"/>
</dbReference>
<dbReference type="SUPFAM" id="SSF117892">
    <property type="entry name" value="Band 7/SPFH domain"/>
    <property type="match status" value="1"/>
</dbReference>
<dbReference type="EMBL" id="DXHQ01000100">
    <property type="protein sequence ID" value="HIW09450.1"/>
    <property type="molecule type" value="Genomic_DNA"/>
</dbReference>
<organism evidence="8 9">
    <name type="scientific">Candidatus Faecalibacterium intestinigallinarum</name>
    <dbReference type="NCBI Taxonomy" id="2838581"/>
    <lineage>
        <taxon>Bacteria</taxon>
        <taxon>Bacillati</taxon>
        <taxon>Bacillota</taxon>
        <taxon>Clostridia</taxon>
        <taxon>Eubacteriales</taxon>
        <taxon>Oscillospiraceae</taxon>
        <taxon>Faecalibacterium</taxon>
    </lineage>
</organism>
<dbReference type="InterPro" id="IPR001107">
    <property type="entry name" value="Band_7"/>
</dbReference>
<proteinExistence type="inferred from homology"/>
<dbReference type="SMART" id="SM00244">
    <property type="entry name" value="PHB"/>
    <property type="match status" value="1"/>
</dbReference>
<dbReference type="InterPro" id="IPR050710">
    <property type="entry name" value="Band7/mec-2_domain"/>
</dbReference>
<accession>A0A9D1QC38</accession>
<dbReference type="InterPro" id="IPR036013">
    <property type="entry name" value="Band_7/SPFH_dom_sf"/>
</dbReference>
<keyword evidence="3 6" id="KW-0812">Transmembrane</keyword>
<dbReference type="Pfam" id="PF01145">
    <property type="entry name" value="Band_7"/>
    <property type="match status" value="1"/>
</dbReference>
<dbReference type="GO" id="GO:0098552">
    <property type="term" value="C:side of membrane"/>
    <property type="evidence" value="ECO:0007669"/>
    <property type="project" value="UniProtKB-ARBA"/>
</dbReference>
<gene>
    <name evidence="8" type="ORF">H9890_08650</name>
</gene>
<evidence type="ECO:0000256" key="5">
    <source>
        <dbReference type="ARBA" id="ARBA00023136"/>
    </source>
</evidence>
<evidence type="ECO:0000256" key="6">
    <source>
        <dbReference type="SAM" id="Phobius"/>
    </source>
</evidence>
<keyword evidence="5 6" id="KW-0472">Membrane</keyword>
<reference evidence="8" key="2">
    <citation type="submission" date="2021-04" db="EMBL/GenBank/DDBJ databases">
        <authorList>
            <person name="Gilroy R."/>
        </authorList>
    </citation>
    <scope>NUCLEOTIDE SEQUENCE</scope>
    <source>
        <strain evidence="8">ChiHcolR34-3080</strain>
    </source>
</reference>
<name>A0A9D1QC38_9FIRM</name>
<dbReference type="PRINTS" id="PR00721">
    <property type="entry name" value="STOMATIN"/>
</dbReference>
<evidence type="ECO:0000259" key="7">
    <source>
        <dbReference type="SMART" id="SM00244"/>
    </source>
</evidence>
<feature type="domain" description="Band 7" evidence="7">
    <location>
        <begin position="25"/>
        <end position="183"/>
    </location>
</feature>
<dbReference type="InterPro" id="IPR001972">
    <property type="entry name" value="Stomatin_HflK_fam"/>
</dbReference>
<protein>
    <submittedName>
        <fullName evidence="8">SPFH/Band 7/PHB domain protein</fullName>
    </submittedName>
</protein>
<dbReference type="Gene3D" id="3.30.479.30">
    <property type="entry name" value="Band 7 domain"/>
    <property type="match status" value="1"/>
</dbReference>
<evidence type="ECO:0000256" key="4">
    <source>
        <dbReference type="ARBA" id="ARBA00022989"/>
    </source>
</evidence>
<dbReference type="Proteomes" id="UP000823933">
    <property type="component" value="Unassembled WGS sequence"/>
</dbReference>
<evidence type="ECO:0000313" key="9">
    <source>
        <dbReference type="Proteomes" id="UP000823933"/>
    </source>
</evidence>
<reference evidence="8" key="1">
    <citation type="journal article" date="2021" name="PeerJ">
        <title>Extensive microbial diversity within the chicken gut microbiome revealed by metagenomics and culture.</title>
        <authorList>
            <person name="Gilroy R."/>
            <person name="Ravi A."/>
            <person name="Getino M."/>
            <person name="Pursley I."/>
            <person name="Horton D.L."/>
            <person name="Alikhan N.F."/>
            <person name="Baker D."/>
            <person name="Gharbi K."/>
            <person name="Hall N."/>
            <person name="Watson M."/>
            <person name="Adriaenssens E.M."/>
            <person name="Foster-Nyarko E."/>
            <person name="Jarju S."/>
            <person name="Secka A."/>
            <person name="Antonio M."/>
            <person name="Oren A."/>
            <person name="Chaudhuri R.R."/>
            <person name="La Ragione R."/>
            <person name="Hildebrand F."/>
            <person name="Pallen M.J."/>
        </authorList>
    </citation>
    <scope>NUCLEOTIDE SEQUENCE</scope>
    <source>
        <strain evidence="8">ChiHcolR34-3080</strain>
    </source>
</reference>